<proteinExistence type="predicted"/>
<evidence type="ECO:0000313" key="2">
    <source>
        <dbReference type="EMBL" id="QIM19112.1"/>
    </source>
</evidence>
<gene>
    <name evidence="2" type="ORF">G7066_12040</name>
</gene>
<feature type="region of interest" description="Disordered" evidence="1">
    <location>
        <begin position="667"/>
        <end position="713"/>
    </location>
</feature>
<reference evidence="2 3" key="1">
    <citation type="submission" date="2020-03" db="EMBL/GenBank/DDBJ databases">
        <title>Leucobacter sp. nov., isolated from beetles.</title>
        <authorList>
            <person name="Hyun D.-W."/>
            <person name="Bae J.-W."/>
        </authorList>
    </citation>
    <scope>NUCLEOTIDE SEQUENCE [LARGE SCALE GENOMIC DNA]</scope>
    <source>
        <strain evidence="2 3">HDW9A</strain>
    </source>
</reference>
<feature type="compositionally biased region" description="Polar residues" evidence="1">
    <location>
        <begin position="700"/>
        <end position="713"/>
    </location>
</feature>
<protein>
    <submittedName>
        <fullName evidence="2">Uncharacterized protein</fullName>
    </submittedName>
</protein>
<evidence type="ECO:0000313" key="3">
    <source>
        <dbReference type="Proteomes" id="UP000503441"/>
    </source>
</evidence>
<dbReference type="EMBL" id="CP049933">
    <property type="protein sequence ID" value="QIM19112.1"/>
    <property type="molecule type" value="Genomic_DNA"/>
</dbReference>
<dbReference type="Proteomes" id="UP000503441">
    <property type="component" value="Chromosome"/>
</dbReference>
<organism evidence="2 3">
    <name type="scientific">Leucobacter coleopterorum</name>
    <dbReference type="NCBI Taxonomy" id="2714933"/>
    <lineage>
        <taxon>Bacteria</taxon>
        <taxon>Bacillati</taxon>
        <taxon>Actinomycetota</taxon>
        <taxon>Actinomycetes</taxon>
        <taxon>Micrococcales</taxon>
        <taxon>Microbacteriaceae</taxon>
        <taxon>Leucobacter</taxon>
    </lineage>
</organism>
<evidence type="ECO:0000256" key="1">
    <source>
        <dbReference type="SAM" id="MobiDB-lite"/>
    </source>
</evidence>
<sequence>MPLTAKSVDELAEQTLTCNVGNKSAATDYVFFTVKVLNLVHQGQTLAVKSASITADGLDKPVAATGALPTVKASARLMWDLSKNSIGTGENAGYVWGPYVQPCYWDKTRACSVNIYSLYLSAPANGKGAMPAIGDITLTDDVSPEALYPSMSVDKIAAINADLDKYGARIISYSGVLSGGPANVIDGKSKNAANSVRNSGSVKIDQKGPGEPAKISIRNADTSLRSYPTKTYSDGKALPANTAYAVSSSVQVSTPVDTIRDFGKVNASGDHWTLPTRNVFSDLSISGFTASDHETSADQPGPESANYPGIHWNDYRTTTPSVTLAGSFAKDFAGVPGTTGNMTAEEFTPGNNYFEGPPGGAPLGSGGITVAPKQDVVSVLTVGGADIATPAEVSVVACDAWDNTRLHLRAGNIPASSDARAQFVGSDGAPVWVSGYNNVPDTADKAKWAKQKSETPELKVQYSALLGSAGANSACGEDQGPWYDAPEKVPGNDPALAAKGIYTGVARVRAHIVLPDTQGLEVANFNQVRAYISIGMRVADGGRGAGDILPNWGSLKRVPLDRLNMQDVLDAPSKWGLSDYVPGANVADPDGNVGKPGDRLILADAQARIAKKVRKGDTGEFSSMPPQVTGGDLVQYELSPSLTSGSAATGVLKDVWVEDCLPASQTYSEATRPRPLLPSGQPRVTPSVRPVARTKPTLGGSFQSTRSTQPSTQ</sequence>
<keyword evidence="3" id="KW-1185">Reference proteome</keyword>
<accession>A0ABX6JY04</accession>
<name>A0ABX6JY04_9MICO</name>